<dbReference type="Pfam" id="PF04932">
    <property type="entry name" value="Wzy_C"/>
    <property type="match status" value="1"/>
</dbReference>
<dbReference type="PANTHER" id="PTHR37422:SF13">
    <property type="entry name" value="LIPOPOLYSACCHARIDE BIOSYNTHESIS PROTEIN PA4999-RELATED"/>
    <property type="match status" value="1"/>
</dbReference>
<feature type="transmembrane region" description="Helical" evidence="5">
    <location>
        <begin position="273"/>
        <end position="292"/>
    </location>
</feature>
<dbReference type="InterPro" id="IPR007016">
    <property type="entry name" value="O-antigen_ligase-rel_domated"/>
</dbReference>
<keyword evidence="3 5" id="KW-1133">Transmembrane helix</keyword>
<evidence type="ECO:0000256" key="4">
    <source>
        <dbReference type="ARBA" id="ARBA00023136"/>
    </source>
</evidence>
<feature type="transmembrane region" description="Helical" evidence="5">
    <location>
        <begin position="250"/>
        <end position="266"/>
    </location>
</feature>
<evidence type="ECO:0000259" key="6">
    <source>
        <dbReference type="Pfam" id="PF04932"/>
    </source>
</evidence>
<keyword evidence="4 5" id="KW-0472">Membrane</keyword>
<feature type="transmembrane region" description="Helical" evidence="5">
    <location>
        <begin position="401"/>
        <end position="418"/>
    </location>
</feature>
<dbReference type="PANTHER" id="PTHR37422">
    <property type="entry name" value="TEICHURONIC ACID BIOSYNTHESIS PROTEIN TUAE"/>
    <property type="match status" value="1"/>
</dbReference>
<keyword evidence="2 5" id="KW-0812">Transmembrane</keyword>
<comment type="subcellular location">
    <subcellularLocation>
        <location evidence="1">Membrane</location>
        <topology evidence="1">Multi-pass membrane protein</topology>
    </subcellularLocation>
</comment>
<feature type="transmembrane region" description="Helical" evidence="5">
    <location>
        <begin position="227"/>
        <end position="244"/>
    </location>
</feature>
<proteinExistence type="predicted"/>
<feature type="transmembrane region" description="Helical" evidence="5">
    <location>
        <begin position="104"/>
        <end position="125"/>
    </location>
</feature>
<gene>
    <name evidence="7" type="ORF">ACFFGT_18760</name>
</gene>
<comment type="caution">
    <text evidence="7">The sequence shown here is derived from an EMBL/GenBank/DDBJ whole genome shotgun (WGS) entry which is preliminary data.</text>
</comment>
<feature type="transmembrane region" description="Helical" evidence="5">
    <location>
        <begin position="424"/>
        <end position="442"/>
    </location>
</feature>
<organism evidence="7 8">
    <name type="scientific">Mucilaginibacter angelicae</name>
    <dbReference type="NCBI Taxonomy" id="869718"/>
    <lineage>
        <taxon>Bacteria</taxon>
        <taxon>Pseudomonadati</taxon>
        <taxon>Bacteroidota</taxon>
        <taxon>Sphingobacteriia</taxon>
        <taxon>Sphingobacteriales</taxon>
        <taxon>Sphingobacteriaceae</taxon>
        <taxon>Mucilaginibacter</taxon>
    </lineage>
</organism>
<reference evidence="7 8" key="1">
    <citation type="submission" date="2024-09" db="EMBL/GenBank/DDBJ databases">
        <authorList>
            <person name="Sun Q."/>
            <person name="Mori K."/>
        </authorList>
    </citation>
    <scope>NUCLEOTIDE SEQUENCE [LARGE SCALE GENOMIC DNA]</scope>
    <source>
        <strain evidence="7 8">NCAIM B.02415</strain>
    </source>
</reference>
<sequence length="468" mass="52596">MEVILVFLIFFATSGLVLFNLKKGIELYILLFPFLQPYVVLDLAFFRYPLQAILTVVVFICIVFKTIRSKKAAADIKTNFLGYPVFLLMFILLFTVIINTEVIAANIVAYIFFFLQKLAVAYIGWMAFNTVEKGEKLFAKVLKVFALLCVYGIIESILKTSPIIDIFNRGGSSAIASDLILKYTFDDDRGYRIQTVFYHSYSWGGYLVILGSSFLFLVFNAKSNFSFYKYGLMFVIVFFNIFLTRSRSCFVPTIFMIGTMFWIMPGGKRKSTLITVIIFAAACAMTLSPKLLNSFEGYFTAKDDGQVKGSSAQMRAVQFGTAFSMVKDNYIAGSGFGAIKKVLADLGGDSDLKGAESIWLVILIDNGIIGIVAYILFFVSVIRRFLKEKRRAITKATSRKISIAIVTVICYIIFVTLTGEMNTFAFFMLYAGMFGKLIYLQIQREKDAAFYNQQQALNNQSITGNIAA</sequence>
<accession>A0ABV6L9Z9</accession>
<dbReference type="RefSeq" id="WP_377024067.1">
    <property type="nucleotide sequence ID" value="NZ_JBHLTS010000024.1"/>
</dbReference>
<feature type="transmembrane region" description="Helical" evidence="5">
    <location>
        <begin position="201"/>
        <end position="220"/>
    </location>
</feature>
<evidence type="ECO:0000256" key="3">
    <source>
        <dbReference type="ARBA" id="ARBA00022989"/>
    </source>
</evidence>
<dbReference type="GO" id="GO:0016874">
    <property type="term" value="F:ligase activity"/>
    <property type="evidence" value="ECO:0007669"/>
    <property type="project" value="UniProtKB-KW"/>
</dbReference>
<feature type="transmembrane region" description="Helical" evidence="5">
    <location>
        <begin position="358"/>
        <end position="381"/>
    </location>
</feature>
<evidence type="ECO:0000256" key="5">
    <source>
        <dbReference type="SAM" id="Phobius"/>
    </source>
</evidence>
<dbReference type="EMBL" id="JBHLTS010000024">
    <property type="protein sequence ID" value="MFC0516271.1"/>
    <property type="molecule type" value="Genomic_DNA"/>
</dbReference>
<keyword evidence="7" id="KW-0436">Ligase</keyword>
<feature type="domain" description="O-antigen ligase-related" evidence="6">
    <location>
        <begin position="232"/>
        <end position="375"/>
    </location>
</feature>
<dbReference type="InterPro" id="IPR051533">
    <property type="entry name" value="WaaL-like"/>
</dbReference>
<feature type="transmembrane region" description="Helical" evidence="5">
    <location>
        <begin position="48"/>
        <end position="68"/>
    </location>
</feature>
<dbReference type="Proteomes" id="UP001589828">
    <property type="component" value="Unassembled WGS sequence"/>
</dbReference>
<feature type="transmembrane region" description="Helical" evidence="5">
    <location>
        <begin position="137"/>
        <end position="154"/>
    </location>
</feature>
<keyword evidence="8" id="KW-1185">Reference proteome</keyword>
<protein>
    <submittedName>
        <fullName evidence="7">O-antigen ligase family protein</fullName>
    </submittedName>
</protein>
<evidence type="ECO:0000313" key="7">
    <source>
        <dbReference type="EMBL" id="MFC0516271.1"/>
    </source>
</evidence>
<evidence type="ECO:0000256" key="2">
    <source>
        <dbReference type="ARBA" id="ARBA00022692"/>
    </source>
</evidence>
<name>A0ABV6L9Z9_9SPHI</name>
<evidence type="ECO:0000313" key="8">
    <source>
        <dbReference type="Proteomes" id="UP001589828"/>
    </source>
</evidence>
<evidence type="ECO:0000256" key="1">
    <source>
        <dbReference type="ARBA" id="ARBA00004141"/>
    </source>
</evidence>
<feature type="transmembrane region" description="Helical" evidence="5">
    <location>
        <begin position="80"/>
        <end position="98"/>
    </location>
</feature>